<evidence type="ECO:0000313" key="3">
    <source>
        <dbReference type="Proteomes" id="UP000013827"/>
    </source>
</evidence>
<feature type="chain" id="PRO_5044053476" evidence="1">
    <location>
        <begin position="21"/>
        <end position="285"/>
    </location>
</feature>
<dbReference type="KEGG" id="ehx:EMIHUDRAFT_98805"/>
<name>A0A0D3ICA8_EMIH1</name>
<accession>A0A0D3ICA8</accession>
<feature type="signal peptide" evidence="1">
    <location>
        <begin position="1"/>
        <end position="20"/>
    </location>
</feature>
<evidence type="ECO:0000313" key="2">
    <source>
        <dbReference type="EnsemblProtists" id="EOD08893"/>
    </source>
</evidence>
<sequence>MPSLLALLACSGAILTPAHRSRREVLQTAALPVLVAPVAAANAVTSPSSASLQASWTATAGFSDASFIRFDEGAYKAMVDDERRTPLFEKAIRQRLAGTSDAVVVDLGTGPFAVLALSAARAGARKVRLNCRDETLELMSDPLLWEDISFAEPLPPPGVWRPSPPLRFDISAARIDANEKVYYDELRREGAKEEEARAVAGGAAHGLSGVALWPRLVLDPKGDIVVESRGPRGEGQKSHWQTVLALLAPRPVPVAAGSVLQLEATVKLGAAVDVPPVYELQARVA</sequence>
<evidence type="ECO:0000256" key="1">
    <source>
        <dbReference type="SAM" id="SignalP"/>
    </source>
</evidence>
<dbReference type="PaxDb" id="2903-EOD08893"/>
<dbReference type="RefSeq" id="XP_005761322.1">
    <property type="nucleotide sequence ID" value="XM_005761265.1"/>
</dbReference>
<dbReference type="Proteomes" id="UP000013827">
    <property type="component" value="Unassembled WGS sequence"/>
</dbReference>
<protein>
    <submittedName>
        <fullName evidence="2">Uncharacterized protein</fullName>
    </submittedName>
</protein>
<keyword evidence="3" id="KW-1185">Reference proteome</keyword>
<dbReference type="GeneID" id="17255045"/>
<organism evidence="2 3">
    <name type="scientific">Emiliania huxleyi (strain CCMP1516)</name>
    <dbReference type="NCBI Taxonomy" id="280463"/>
    <lineage>
        <taxon>Eukaryota</taxon>
        <taxon>Haptista</taxon>
        <taxon>Haptophyta</taxon>
        <taxon>Prymnesiophyceae</taxon>
        <taxon>Isochrysidales</taxon>
        <taxon>Noelaerhabdaceae</taxon>
        <taxon>Emiliania</taxon>
    </lineage>
</organism>
<dbReference type="InterPro" id="IPR029063">
    <property type="entry name" value="SAM-dependent_MTases_sf"/>
</dbReference>
<dbReference type="EnsemblProtists" id="EOD08893">
    <property type="protein sequence ID" value="EOD08893"/>
    <property type="gene ID" value="EMIHUDRAFT_120821"/>
</dbReference>
<dbReference type="HOGENOM" id="CLU_978067_0_0_1"/>
<dbReference type="EnsemblProtists" id="EOD33098">
    <property type="protein sequence ID" value="EOD33098"/>
    <property type="gene ID" value="EMIHUDRAFT_98805"/>
</dbReference>
<reference evidence="3" key="1">
    <citation type="journal article" date="2013" name="Nature">
        <title>Pan genome of the phytoplankton Emiliania underpins its global distribution.</title>
        <authorList>
            <person name="Read B.A."/>
            <person name="Kegel J."/>
            <person name="Klute M.J."/>
            <person name="Kuo A."/>
            <person name="Lefebvre S.C."/>
            <person name="Maumus F."/>
            <person name="Mayer C."/>
            <person name="Miller J."/>
            <person name="Monier A."/>
            <person name="Salamov A."/>
            <person name="Young J."/>
            <person name="Aguilar M."/>
            <person name="Claverie J.M."/>
            <person name="Frickenhaus S."/>
            <person name="Gonzalez K."/>
            <person name="Herman E.K."/>
            <person name="Lin Y.C."/>
            <person name="Napier J."/>
            <person name="Ogata H."/>
            <person name="Sarno A.F."/>
            <person name="Shmutz J."/>
            <person name="Schroeder D."/>
            <person name="de Vargas C."/>
            <person name="Verret F."/>
            <person name="von Dassow P."/>
            <person name="Valentin K."/>
            <person name="Van de Peer Y."/>
            <person name="Wheeler G."/>
            <person name="Dacks J.B."/>
            <person name="Delwiche C.F."/>
            <person name="Dyhrman S.T."/>
            <person name="Glockner G."/>
            <person name="John U."/>
            <person name="Richards T."/>
            <person name="Worden A.Z."/>
            <person name="Zhang X."/>
            <person name="Grigoriev I.V."/>
            <person name="Allen A.E."/>
            <person name="Bidle K."/>
            <person name="Borodovsky M."/>
            <person name="Bowler C."/>
            <person name="Brownlee C."/>
            <person name="Cock J.M."/>
            <person name="Elias M."/>
            <person name="Gladyshev V.N."/>
            <person name="Groth M."/>
            <person name="Guda C."/>
            <person name="Hadaegh A."/>
            <person name="Iglesias-Rodriguez M.D."/>
            <person name="Jenkins J."/>
            <person name="Jones B.M."/>
            <person name="Lawson T."/>
            <person name="Leese F."/>
            <person name="Lindquist E."/>
            <person name="Lobanov A."/>
            <person name="Lomsadze A."/>
            <person name="Malik S.B."/>
            <person name="Marsh M.E."/>
            <person name="Mackinder L."/>
            <person name="Mock T."/>
            <person name="Mueller-Roeber B."/>
            <person name="Pagarete A."/>
            <person name="Parker M."/>
            <person name="Probert I."/>
            <person name="Quesneville H."/>
            <person name="Raines C."/>
            <person name="Rensing S.A."/>
            <person name="Riano-Pachon D.M."/>
            <person name="Richier S."/>
            <person name="Rokitta S."/>
            <person name="Shiraiwa Y."/>
            <person name="Soanes D.M."/>
            <person name="van der Giezen M."/>
            <person name="Wahlund T.M."/>
            <person name="Williams B."/>
            <person name="Wilson W."/>
            <person name="Wolfe G."/>
            <person name="Wurch L.L."/>
        </authorList>
    </citation>
    <scope>NUCLEOTIDE SEQUENCE</scope>
</reference>
<dbReference type="Gene3D" id="3.40.50.150">
    <property type="entry name" value="Vaccinia Virus protein VP39"/>
    <property type="match status" value="1"/>
</dbReference>
<reference evidence="2" key="2">
    <citation type="submission" date="2024-10" db="UniProtKB">
        <authorList>
            <consortium name="EnsemblProtists"/>
        </authorList>
    </citation>
    <scope>IDENTIFICATION</scope>
</reference>
<proteinExistence type="predicted"/>
<dbReference type="RefSeq" id="XP_005785527.1">
    <property type="nucleotide sequence ID" value="XM_005785470.1"/>
</dbReference>
<dbReference type="AlphaFoldDB" id="A0A0D3ICA8"/>
<keyword evidence="1" id="KW-0732">Signal</keyword>
<dbReference type="GeneID" id="17278368"/>
<dbReference type="KEGG" id="ehx:EMIHUDRAFT_120821"/>